<dbReference type="PROSITE" id="PS51257">
    <property type="entry name" value="PROKAR_LIPOPROTEIN"/>
    <property type="match status" value="1"/>
</dbReference>
<keyword evidence="15" id="KW-1185">Reference proteome</keyword>
<dbReference type="RefSeq" id="WP_055438232.1">
    <property type="nucleotide sequence ID" value="NZ_CYHB01000001.1"/>
</dbReference>
<gene>
    <name evidence="14" type="ORF">Ga0061064_0556</name>
</gene>
<evidence type="ECO:0000313" key="14">
    <source>
        <dbReference type="EMBL" id="CUA83355.1"/>
    </source>
</evidence>
<keyword evidence="8" id="KW-0472">Membrane</keyword>
<dbReference type="Proteomes" id="UP000182598">
    <property type="component" value="Unassembled WGS sequence"/>
</dbReference>
<evidence type="ECO:0000256" key="4">
    <source>
        <dbReference type="ARBA" id="ARBA00016202"/>
    </source>
</evidence>
<accession>A0A0K6GXQ1</accession>
<keyword evidence="12 14" id="KW-0449">Lipoprotein</keyword>
<name>A0A0K6GXQ1_9GAMM</name>
<dbReference type="SUPFAM" id="SSF89392">
    <property type="entry name" value="Prokaryotic lipoproteins and lipoprotein localization factors"/>
    <property type="match status" value="1"/>
</dbReference>
<dbReference type="Pfam" id="PF03550">
    <property type="entry name" value="LolB"/>
    <property type="match status" value="1"/>
</dbReference>
<dbReference type="EMBL" id="CYHB01000001">
    <property type="protein sequence ID" value="CUA83355.1"/>
    <property type="molecule type" value="Genomic_DNA"/>
</dbReference>
<reference evidence="15" key="1">
    <citation type="submission" date="2015-08" db="EMBL/GenBank/DDBJ databases">
        <authorList>
            <person name="Varghese N."/>
        </authorList>
    </citation>
    <scope>NUCLEOTIDE SEQUENCE [LARGE SCALE GENOMIC DNA]</scope>
    <source>
        <strain evidence="15">DSM 27808</strain>
    </source>
</reference>
<evidence type="ECO:0000256" key="1">
    <source>
        <dbReference type="ARBA" id="ARBA00004459"/>
    </source>
</evidence>
<keyword evidence="5" id="KW-0813">Transport</keyword>
<evidence type="ECO:0000256" key="2">
    <source>
        <dbReference type="ARBA" id="ARBA00009696"/>
    </source>
</evidence>
<evidence type="ECO:0000256" key="10">
    <source>
        <dbReference type="ARBA" id="ARBA00023186"/>
    </source>
</evidence>
<evidence type="ECO:0000256" key="7">
    <source>
        <dbReference type="ARBA" id="ARBA00022927"/>
    </source>
</evidence>
<dbReference type="Gene3D" id="2.50.20.10">
    <property type="entry name" value="Lipoprotein localisation LolA/LolB/LppX"/>
    <property type="match status" value="1"/>
</dbReference>
<comment type="similarity">
    <text evidence="2">Belongs to the LolB family.</text>
</comment>
<evidence type="ECO:0000256" key="5">
    <source>
        <dbReference type="ARBA" id="ARBA00022448"/>
    </source>
</evidence>
<evidence type="ECO:0000256" key="13">
    <source>
        <dbReference type="SAM" id="SignalP"/>
    </source>
</evidence>
<keyword evidence="10" id="KW-0143">Chaperone</keyword>
<sequence>MKRLLLVVLTSSWLVACSSVPEPTTHTTVAAAAINSQQQQLQQLNQWRLRGQMALFDLRQDDRHGLYIDWFYSAELLTMRFSHPLRGTIARLEQRDGYAELIDDDDNRYYGRNAQELLLKYFNIDLPVDMLNSVVMGKQLPTMAETKYQLQSTDTQQLALLSDFVMVAADQLWNAQLRQYQPVNGIYVPHSIDLTAQTWRLKLKVSEWKF</sequence>
<dbReference type="NCBIfam" id="TIGR00548">
    <property type="entry name" value="lolB"/>
    <property type="match status" value="1"/>
</dbReference>
<evidence type="ECO:0000256" key="12">
    <source>
        <dbReference type="ARBA" id="ARBA00023288"/>
    </source>
</evidence>
<evidence type="ECO:0000256" key="3">
    <source>
        <dbReference type="ARBA" id="ARBA00011245"/>
    </source>
</evidence>
<proteinExistence type="inferred from homology"/>
<evidence type="ECO:0000256" key="6">
    <source>
        <dbReference type="ARBA" id="ARBA00022729"/>
    </source>
</evidence>
<evidence type="ECO:0000256" key="8">
    <source>
        <dbReference type="ARBA" id="ARBA00023136"/>
    </source>
</evidence>
<dbReference type="CDD" id="cd16326">
    <property type="entry name" value="LolB"/>
    <property type="match status" value="1"/>
</dbReference>
<keyword evidence="9" id="KW-0564">Palmitate</keyword>
<comment type="subunit">
    <text evidence="3">Monomer.</text>
</comment>
<evidence type="ECO:0000256" key="9">
    <source>
        <dbReference type="ARBA" id="ARBA00023139"/>
    </source>
</evidence>
<dbReference type="GO" id="GO:0015031">
    <property type="term" value="P:protein transport"/>
    <property type="evidence" value="ECO:0007669"/>
    <property type="project" value="UniProtKB-KW"/>
</dbReference>
<comment type="subcellular location">
    <subcellularLocation>
        <location evidence="1">Cell outer membrane</location>
        <topology evidence="1">Lipid-anchor</topology>
    </subcellularLocation>
</comment>
<keyword evidence="6 13" id="KW-0732">Signal</keyword>
<feature type="signal peptide" evidence="13">
    <location>
        <begin position="1"/>
        <end position="16"/>
    </location>
</feature>
<organism evidence="14 15">
    <name type="scientific">Pseudidiomarina woesei</name>
    <dbReference type="NCBI Taxonomy" id="1381080"/>
    <lineage>
        <taxon>Bacteria</taxon>
        <taxon>Pseudomonadati</taxon>
        <taxon>Pseudomonadota</taxon>
        <taxon>Gammaproteobacteria</taxon>
        <taxon>Alteromonadales</taxon>
        <taxon>Idiomarinaceae</taxon>
        <taxon>Pseudidiomarina</taxon>
    </lineage>
</organism>
<dbReference type="GO" id="GO:0009279">
    <property type="term" value="C:cell outer membrane"/>
    <property type="evidence" value="ECO:0007669"/>
    <property type="project" value="UniProtKB-SubCell"/>
</dbReference>
<evidence type="ECO:0000313" key="15">
    <source>
        <dbReference type="Proteomes" id="UP000182598"/>
    </source>
</evidence>
<protein>
    <recommendedName>
        <fullName evidence="4">Outer-membrane lipoprotein LolB</fullName>
    </recommendedName>
</protein>
<keyword evidence="7" id="KW-0653">Protein transport</keyword>
<dbReference type="AlphaFoldDB" id="A0A0K6GXQ1"/>
<keyword evidence="11" id="KW-0998">Cell outer membrane</keyword>
<dbReference type="InterPro" id="IPR004565">
    <property type="entry name" value="OM_lipoprot_LolB"/>
</dbReference>
<evidence type="ECO:0000256" key="11">
    <source>
        <dbReference type="ARBA" id="ARBA00023237"/>
    </source>
</evidence>
<dbReference type="InterPro" id="IPR029046">
    <property type="entry name" value="LolA/LolB/LppX"/>
</dbReference>
<feature type="chain" id="PRO_5005503774" description="Outer-membrane lipoprotein LolB" evidence="13">
    <location>
        <begin position="17"/>
        <end position="210"/>
    </location>
</feature>
<dbReference type="OrthoDB" id="6237392at2"/>